<protein>
    <submittedName>
        <fullName evidence="1">Uncharacterized protein</fullName>
    </submittedName>
</protein>
<sequence>MDISCDKLNLLYLTNQTYQNKYNKLEKVKTNTSAKFVDDTDIEFYRKRIFQLTKELLRGKNINPLINDSFKNFASICINHFQFEDAKEIYQKQYENINLKKKNLDLSFNEKEVNKFMMKSEKPQEPKSIKDFLNVKSTYKQKRRKIPIPKRKKIDFKNEKFRTKGIENKK</sequence>
<name>A0A6C0C2Y6_9ZZZZ</name>
<evidence type="ECO:0000313" key="1">
    <source>
        <dbReference type="EMBL" id="QHS98471.1"/>
    </source>
</evidence>
<reference evidence="1" key="1">
    <citation type="journal article" date="2020" name="Nature">
        <title>Giant virus diversity and host interactions through global metagenomics.</title>
        <authorList>
            <person name="Schulz F."/>
            <person name="Roux S."/>
            <person name="Paez-Espino D."/>
            <person name="Jungbluth S."/>
            <person name="Walsh D.A."/>
            <person name="Denef V.J."/>
            <person name="McMahon K.D."/>
            <person name="Konstantinidis K.T."/>
            <person name="Eloe-Fadrosh E.A."/>
            <person name="Kyrpides N.C."/>
            <person name="Woyke T."/>
        </authorList>
    </citation>
    <scope>NUCLEOTIDE SEQUENCE</scope>
    <source>
        <strain evidence="1">GVMAG-M-3300020185-18</strain>
    </source>
</reference>
<dbReference type="AlphaFoldDB" id="A0A6C0C2Y6"/>
<dbReference type="EMBL" id="MN739317">
    <property type="protein sequence ID" value="QHS98471.1"/>
    <property type="molecule type" value="Genomic_DNA"/>
</dbReference>
<organism evidence="1">
    <name type="scientific">viral metagenome</name>
    <dbReference type="NCBI Taxonomy" id="1070528"/>
    <lineage>
        <taxon>unclassified sequences</taxon>
        <taxon>metagenomes</taxon>
        <taxon>organismal metagenomes</taxon>
    </lineage>
</organism>
<accession>A0A6C0C2Y6</accession>
<proteinExistence type="predicted"/>